<gene>
    <name evidence="1" type="ORF">FAZ95_29720</name>
</gene>
<evidence type="ECO:0000313" key="2">
    <source>
        <dbReference type="Proteomes" id="UP000298656"/>
    </source>
</evidence>
<sequence>MRASFVCLIDRVQRMAMGHHRQLCGVNKVSTVLEMPRRLAVMSRGLLVVRRRGFEMPLLTVLRVHTGSCATSGLTPMATDLKAQWRVANYQILVYIRVTG</sequence>
<dbReference type="AlphaFoldDB" id="A0A4P8IZ04"/>
<name>A0A4P8IZ04_9BURK</name>
<dbReference type="KEGG" id="tvl:FAZ95_29720"/>
<organism evidence="1 2">
    <name type="scientific">Trinickia violacea</name>
    <dbReference type="NCBI Taxonomy" id="2571746"/>
    <lineage>
        <taxon>Bacteria</taxon>
        <taxon>Pseudomonadati</taxon>
        <taxon>Pseudomonadota</taxon>
        <taxon>Betaproteobacteria</taxon>
        <taxon>Burkholderiales</taxon>
        <taxon>Burkholderiaceae</taxon>
        <taxon>Trinickia</taxon>
    </lineage>
</organism>
<dbReference type="OrthoDB" id="9034613at2"/>
<proteinExistence type="predicted"/>
<dbReference type="Proteomes" id="UP000298656">
    <property type="component" value="Chromosome 2"/>
</dbReference>
<reference evidence="1 2" key="1">
    <citation type="submission" date="2019-05" db="EMBL/GenBank/DDBJ databases">
        <title>Burkholderia sp. DHOD12, isolated from subtropical forest soil.</title>
        <authorList>
            <person name="Gao Z.-H."/>
            <person name="Qiu L.-H."/>
        </authorList>
    </citation>
    <scope>NUCLEOTIDE SEQUENCE [LARGE SCALE GENOMIC DNA]</scope>
    <source>
        <strain evidence="1 2">DHOD12</strain>
    </source>
</reference>
<protein>
    <submittedName>
        <fullName evidence="1">Uncharacterized protein</fullName>
    </submittedName>
</protein>
<evidence type="ECO:0000313" key="1">
    <source>
        <dbReference type="EMBL" id="QCP53245.1"/>
    </source>
</evidence>
<dbReference type="EMBL" id="CP040078">
    <property type="protein sequence ID" value="QCP53245.1"/>
    <property type="molecule type" value="Genomic_DNA"/>
</dbReference>
<accession>A0A4P8IZ04</accession>
<keyword evidence="2" id="KW-1185">Reference proteome</keyword>